<dbReference type="OrthoDB" id="9786506at2"/>
<comment type="caution">
    <text evidence="8">The sequence shown here is derived from an EMBL/GenBank/DDBJ whole genome shotgun (WGS) entry which is preliminary data.</text>
</comment>
<evidence type="ECO:0000256" key="7">
    <source>
        <dbReference type="SAM" id="Phobius"/>
    </source>
</evidence>
<keyword evidence="4 7" id="KW-1133">Transmembrane helix</keyword>
<dbReference type="EMBL" id="ASRX01000040">
    <property type="protein sequence ID" value="EYF03944.1"/>
    <property type="molecule type" value="Genomic_DNA"/>
</dbReference>
<name>A0A017T3X1_9BACT</name>
<feature type="transmembrane region" description="Helical" evidence="7">
    <location>
        <begin position="244"/>
        <end position="265"/>
    </location>
</feature>
<keyword evidence="3 7" id="KW-0812">Transmembrane</keyword>
<dbReference type="AlphaFoldDB" id="A0A017T3X1"/>
<evidence type="ECO:0000256" key="2">
    <source>
        <dbReference type="ARBA" id="ARBA00022475"/>
    </source>
</evidence>
<evidence type="ECO:0000256" key="3">
    <source>
        <dbReference type="ARBA" id="ARBA00022692"/>
    </source>
</evidence>
<evidence type="ECO:0000313" key="8">
    <source>
        <dbReference type="EMBL" id="EYF03944.1"/>
    </source>
</evidence>
<feature type="transmembrane region" description="Helical" evidence="7">
    <location>
        <begin position="58"/>
        <end position="76"/>
    </location>
</feature>
<dbReference type="InterPro" id="IPR022791">
    <property type="entry name" value="L-PG_synthase/AglD"/>
</dbReference>
<evidence type="ECO:0000256" key="6">
    <source>
        <dbReference type="SAM" id="MobiDB-lite"/>
    </source>
</evidence>
<comment type="subcellular location">
    <subcellularLocation>
        <location evidence="1">Cell membrane</location>
        <topology evidence="1">Multi-pass membrane protein</topology>
    </subcellularLocation>
</comment>
<sequence>MTSPAADPLAAPPRGFLQRHAFKIVASLLLGTGLAWLLARGGLPLVPPAQAFASLRPWTVWAYVGTLALVHLFRAMRWRHLLRPLGAVSLRSTLAVSWIAFAAILLSPLRTGEVVRPYLITRRSRIRLWEATGTVAAERIIDGLVISLLLFTTLQLSTPLSPLPDHVGDLAVPASAVPRAAYGVLALFAVCFALMGVFFWHRDLARRVTRAMVGVVSVPLAERLAGIVERVADGLRFLPSARRLLPFLLETAAYWTINASGVWLLGWGTGLADFTLVEACVVVGCIGIGILVPAGPGYFGAFQLSGYMALAMFFPEATIKGPGAAFVFLLYVTQVGFHILGAFLGLALDAGTETSNEEEGAAVTSTPEPRCGDTTQEGVTAEGR</sequence>
<feature type="transmembrane region" description="Helical" evidence="7">
    <location>
        <begin position="326"/>
        <end position="348"/>
    </location>
</feature>
<dbReference type="Proteomes" id="UP000019678">
    <property type="component" value="Unassembled WGS sequence"/>
</dbReference>
<organism evidence="8 9">
    <name type="scientific">Chondromyces apiculatus DSM 436</name>
    <dbReference type="NCBI Taxonomy" id="1192034"/>
    <lineage>
        <taxon>Bacteria</taxon>
        <taxon>Pseudomonadati</taxon>
        <taxon>Myxococcota</taxon>
        <taxon>Polyangia</taxon>
        <taxon>Polyangiales</taxon>
        <taxon>Polyangiaceae</taxon>
        <taxon>Chondromyces</taxon>
    </lineage>
</organism>
<dbReference type="Pfam" id="PF03706">
    <property type="entry name" value="LPG_synthase_TM"/>
    <property type="match status" value="1"/>
</dbReference>
<keyword evidence="5 7" id="KW-0472">Membrane</keyword>
<evidence type="ECO:0000256" key="5">
    <source>
        <dbReference type="ARBA" id="ARBA00023136"/>
    </source>
</evidence>
<evidence type="ECO:0000313" key="9">
    <source>
        <dbReference type="Proteomes" id="UP000019678"/>
    </source>
</evidence>
<keyword evidence="2" id="KW-1003">Cell membrane</keyword>
<feature type="transmembrane region" description="Helical" evidence="7">
    <location>
        <begin position="271"/>
        <end position="291"/>
    </location>
</feature>
<dbReference type="GO" id="GO:0005886">
    <property type="term" value="C:plasma membrane"/>
    <property type="evidence" value="ECO:0007669"/>
    <property type="project" value="UniProtKB-SubCell"/>
</dbReference>
<dbReference type="eggNOG" id="COG0392">
    <property type="taxonomic scope" value="Bacteria"/>
</dbReference>
<dbReference type="PANTHER" id="PTHR39087">
    <property type="entry name" value="UPF0104 MEMBRANE PROTEIN MJ1595"/>
    <property type="match status" value="1"/>
</dbReference>
<feature type="region of interest" description="Disordered" evidence="6">
    <location>
        <begin position="357"/>
        <end position="384"/>
    </location>
</feature>
<dbReference type="RefSeq" id="WP_044245036.1">
    <property type="nucleotide sequence ID" value="NZ_ASRX01000040.1"/>
</dbReference>
<evidence type="ECO:0008006" key="10">
    <source>
        <dbReference type="Google" id="ProtNLM"/>
    </source>
</evidence>
<feature type="transmembrane region" description="Helical" evidence="7">
    <location>
        <begin position="180"/>
        <end position="200"/>
    </location>
</feature>
<reference evidence="8 9" key="1">
    <citation type="submission" date="2013-05" db="EMBL/GenBank/DDBJ databases">
        <title>Genome assembly of Chondromyces apiculatus DSM 436.</title>
        <authorList>
            <person name="Sharma G."/>
            <person name="Khatri I."/>
            <person name="Kaur C."/>
            <person name="Mayilraj S."/>
            <person name="Subramanian S."/>
        </authorList>
    </citation>
    <scope>NUCLEOTIDE SEQUENCE [LARGE SCALE GENOMIC DNA]</scope>
    <source>
        <strain evidence="8 9">DSM 436</strain>
    </source>
</reference>
<gene>
    <name evidence="8" type="ORF">CAP_5045</name>
</gene>
<feature type="transmembrane region" description="Helical" evidence="7">
    <location>
        <begin position="88"/>
        <end position="109"/>
    </location>
</feature>
<feature type="transmembrane region" description="Helical" evidence="7">
    <location>
        <begin position="21"/>
        <end position="38"/>
    </location>
</feature>
<evidence type="ECO:0000256" key="4">
    <source>
        <dbReference type="ARBA" id="ARBA00022989"/>
    </source>
</evidence>
<protein>
    <recommendedName>
        <fullName evidence="10">Flippase-like domain-containing protein</fullName>
    </recommendedName>
</protein>
<dbReference type="STRING" id="1192034.CAP_5045"/>
<dbReference type="NCBIfam" id="TIGR00374">
    <property type="entry name" value="flippase-like domain"/>
    <property type="match status" value="1"/>
</dbReference>
<keyword evidence="9" id="KW-1185">Reference proteome</keyword>
<proteinExistence type="predicted"/>
<evidence type="ECO:0000256" key="1">
    <source>
        <dbReference type="ARBA" id="ARBA00004651"/>
    </source>
</evidence>
<dbReference type="PANTHER" id="PTHR39087:SF2">
    <property type="entry name" value="UPF0104 MEMBRANE PROTEIN MJ1595"/>
    <property type="match status" value="1"/>
</dbReference>
<feature type="compositionally biased region" description="Polar residues" evidence="6">
    <location>
        <begin position="363"/>
        <end position="378"/>
    </location>
</feature>
<accession>A0A017T3X1</accession>